<sequence>MTLLLTPIKISLEEVISIPSESFSRPSLGTGCNHSQAPTQSQAQANHAISNNSNDTSWYPNSGATNYCTFQYQNLGNCLDYGGSDQLYMGDGTGLSIKHVGQSFFLAKNSSEPLVLNNLLHVLEITKNIISVSIFARDNNVFFEFHADMYCVKDNLTHTTLLMGKHKNGLYSFDSSHVQYIPPMSEQPLNTKTPHM</sequence>
<proteinExistence type="predicted"/>
<dbReference type="AlphaFoldDB" id="A0A803P365"/>
<evidence type="ECO:0000256" key="1">
    <source>
        <dbReference type="SAM" id="MobiDB-lite"/>
    </source>
</evidence>
<dbReference type="Gramene" id="evm.model.02.912">
    <property type="protein sequence ID" value="cds.evm.model.02.912"/>
    <property type="gene ID" value="evm.TU.02.912"/>
</dbReference>
<dbReference type="OMA" id="EFHADMY"/>
<protein>
    <recommendedName>
        <fullName evidence="2">Retrovirus-related Pol polyprotein from transposon TNT 1-94-like beta-barrel domain-containing protein</fullName>
    </recommendedName>
</protein>
<dbReference type="Proteomes" id="UP000596661">
    <property type="component" value="Chromosome 2"/>
</dbReference>
<reference evidence="3" key="1">
    <citation type="submission" date="2018-11" db="EMBL/GenBank/DDBJ databases">
        <authorList>
            <person name="Grassa J C."/>
        </authorList>
    </citation>
    <scope>NUCLEOTIDE SEQUENCE [LARGE SCALE GENOMIC DNA]</scope>
</reference>
<evidence type="ECO:0000313" key="3">
    <source>
        <dbReference type="EnsemblPlants" id="cds.evm.model.02.912"/>
    </source>
</evidence>
<evidence type="ECO:0000259" key="2">
    <source>
        <dbReference type="Pfam" id="PF22936"/>
    </source>
</evidence>
<dbReference type="EnsemblPlants" id="evm.model.02.912">
    <property type="protein sequence ID" value="cds.evm.model.02.912"/>
    <property type="gene ID" value="evm.TU.02.912"/>
</dbReference>
<organism evidence="3 4">
    <name type="scientific">Cannabis sativa</name>
    <name type="common">Hemp</name>
    <name type="synonym">Marijuana</name>
    <dbReference type="NCBI Taxonomy" id="3483"/>
    <lineage>
        <taxon>Eukaryota</taxon>
        <taxon>Viridiplantae</taxon>
        <taxon>Streptophyta</taxon>
        <taxon>Embryophyta</taxon>
        <taxon>Tracheophyta</taxon>
        <taxon>Spermatophyta</taxon>
        <taxon>Magnoliopsida</taxon>
        <taxon>eudicotyledons</taxon>
        <taxon>Gunneridae</taxon>
        <taxon>Pentapetalae</taxon>
        <taxon>rosids</taxon>
        <taxon>fabids</taxon>
        <taxon>Rosales</taxon>
        <taxon>Cannabaceae</taxon>
        <taxon>Cannabis</taxon>
    </lineage>
</organism>
<dbReference type="InterPro" id="IPR054722">
    <property type="entry name" value="PolX-like_BBD"/>
</dbReference>
<dbReference type="Pfam" id="PF22936">
    <property type="entry name" value="Pol_BBD"/>
    <property type="match status" value="1"/>
</dbReference>
<feature type="region of interest" description="Disordered" evidence="1">
    <location>
        <begin position="27"/>
        <end position="47"/>
    </location>
</feature>
<dbReference type="EMBL" id="UZAU01000141">
    <property type="status" value="NOT_ANNOTATED_CDS"/>
    <property type="molecule type" value="Genomic_DNA"/>
</dbReference>
<evidence type="ECO:0000313" key="4">
    <source>
        <dbReference type="Proteomes" id="UP000596661"/>
    </source>
</evidence>
<keyword evidence="4" id="KW-1185">Reference proteome</keyword>
<feature type="domain" description="Retrovirus-related Pol polyprotein from transposon TNT 1-94-like beta-barrel" evidence="2">
    <location>
        <begin position="58"/>
        <end position="135"/>
    </location>
</feature>
<accession>A0A803P365</accession>
<name>A0A803P365_CANSA</name>
<reference evidence="3" key="2">
    <citation type="submission" date="2021-03" db="UniProtKB">
        <authorList>
            <consortium name="EnsemblPlants"/>
        </authorList>
    </citation>
    <scope>IDENTIFICATION</scope>
</reference>